<dbReference type="SUPFAM" id="SSF53335">
    <property type="entry name" value="S-adenosyl-L-methionine-dependent methyltransferases"/>
    <property type="match status" value="1"/>
</dbReference>
<evidence type="ECO:0000313" key="2">
    <source>
        <dbReference type="Proteomes" id="UP001595752"/>
    </source>
</evidence>
<evidence type="ECO:0000313" key="1">
    <source>
        <dbReference type="EMBL" id="MFC3885862.1"/>
    </source>
</evidence>
<proteinExistence type="predicted"/>
<name>A0ABV8B8N8_9BACI</name>
<dbReference type="EMBL" id="JBHRZT010000072">
    <property type="protein sequence ID" value="MFC3885862.1"/>
    <property type="molecule type" value="Genomic_DNA"/>
</dbReference>
<dbReference type="Proteomes" id="UP001595752">
    <property type="component" value="Unassembled WGS sequence"/>
</dbReference>
<comment type="caution">
    <text evidence="1">The sequence shown here is derived from an EMBL/GenBank/DDBJ whole genome shotgun (WGS) entry which is preliminary data.</text>
</comment>
<sequence>MKKVLETFKKNFSKPEGVYGAIAGKIMAWENKTINEWAIVHLNLKAGEHILEVGFGPGYSMEQLAFLEEGVFSADSDKKGTKK</sequence>
<accession>A0ABV8B8N8</accession>
<keyword evidence="2" id="KW-1185">Reference proteome</keyword>
<evidence type="ECO:0008006" key="3">
    <source>
        <dbReference type="Google" id="ProtNLM"/>
    </source>
</evidence>
<gene>
    <name evidence="1" type="ORF">ACFOU2_21250</name>
</gene>
<organism evidence="1 2">
    <name type="scientific">Bacillus songklensis</name>
    <dbReference type="NCBI Taxonomy" id="1069116"/>
    <lineage>
        <taxon>Bacteria</taxon>
        <taxon>Bacillati</taxon>
        <taxon>Bacillota</taxon>
        <taxon>Bacilli</taxon>
        <taxon>Bacillales</taxon>
        <taxon>Bacillaceae</taxon>
        <taxon>Bacillus</taxon>
    </lineage>
</organism>
<dbReference type="InterPro" id="IPR029063">
    <property type="entry name" value="SAM-dependent_MTases_sf"/>
</dbReference>
<reference evidence="2" key="1">
    <citation type="journal article" date="2019" name="Int. J. Syst. Evol. Microbiol.">
        <title>The Global Catalogue of Microorganisms (GCM) 10K type strain sequencing project: providing services to taxonomists for standard genome sequencing and annotation.</title>
        <authorList>
            <consortium name="The Broad Institute Genomics Platform"/>
            <consortium name="The Broad Institute Genome Sequencing Center for Infectious Disease"/>
            <person name="Wu L."/>
            <person name="Ma J."/>
        </authorList>
    </citation>
    <scope>NUCLEOTIDE SEQUENCE [LARGE SCALE GENOMIC DNA]</scope>
    <source>
        <strain evidence="2">CCUG 61889</strain>
    </source>
</reference>
<protein>
    <recommendedName>
        <fullName evidence="3">SAM-dependent methyltransferase</fullName>
    </recommendedName>
</protein>